<dbReference type="InterPro" id="IPR021729">
    <property type="entry name" value="DUF3298"/>
</dbReference>
<evidence type="ECO:0000259" key="1">
    <source>
        <dbReference type="Pfam" id="PF11738"/>
    </source>
</evidence>
<name>A0A1I5RS04_9BACI</name>
<dbReference type="OrthoDB" id="5637at2"/>
<protein>
    <recommendedName>
        <fullName evidence="1">DUF3298 domain-containing protein</fullName>
    </recommendedName>
</protein>
<dbReference type="Gene3D" id="3.90.640.20">
    <property type="entry name" value="Heat-shock cognate protein, ATPase"/>
    <property type="match status" value="1"/>
</dbReference>
<organism evidence="2 3">
    <name type="scientific">Salibacterium halotolerans</name>
    <dbReference type="NCBI Taxonomy" id="1884432"/>
    <lineage>
        <taxon>Bacteria</taxon>
        <taxon>Bacillati</taxon>
        <taxon>Bacillota</taxon>
        <taxon>Bacilli</taxon>
        <taxon>Bacillales</taxon>
        <taxon>Bacillaceae</taxon>
    </lineage>
</organism>
<dbReference type="AlphaFoldDB" id="A0A1I5RS04"/>
<dbReference type="Pfam" id="PF11738">
    <property type="entry name" value="DUF3298"/>
    <property type="match status" value="1"/>
</dbReference>
<dbReference type="RefSeq" id="WP_093336619.1">
    <property type="nucleotide sequence ID" value="NZ_FOXD01000007.1"/>
</dbReference>
<reference evidence="3" key="1">
    <citation type="submission" date="2016-10" db="EMBL/GenBank/DDBJ databases">
        <authorList>
            <person name="Varghese N."/>
            <person name="Submissions S."/>
        </authorList>
    </citation>
    <scope>NUCLEOTIDE SEQUENCE [LARGE SCALE GENOMIC DNA]</scope>
    <source>
        <strain evidence="3">S7</strain>
    </source>
</reference>
<evidence type="ECO:0000313" key="3">
    <source>
        <dbReference type="Proteomes" id="UP000198892"/>
    </source>
</evidence>
<feature type="domain" description="DUF3298" evidence="1">
    <location>
        <begin position="114"/>
        <end position="180"/>
    </location>
</feature>
<gene>
    <name evidence="2" type="ORF">SAMN05518683_107149</name>
</gene>
<dbReference type="Proteomes" id="UP000198892">
    <property type="component" value="Unassembled WGS sequence"/>
</dbReference>
<evidence type="ECO:0000313" key="2">
    <source>
        <dbReference type="EMBL" id="SFP61288.1"/>
    </source>
</evidence>
<keyword evidence="3" id="KW-1185">Reference proteome</keyword>
<accession>A0A1I5RS04</accession>
<sequence>MKICDFPASIQTYRLMEEPVFFPWIVHPGSNVVNQEIFSRVYGMFRTLQQDGYYQPGLTEVKGTYQVKNNQDCIVSFTFSLFANAPNLAHPVEYMDSVTADVSRDKVYALSEQFKPGSGWEKAVNRLIEAQIEERDIPLLDGFPGIGPNQKYYLADKSLVIYFDEYEMTPGYVGFPMFPISGYALQEDVQDSSPLGVMLSSG</sequence>
<dbReference type="InterPro" id="IPR037126">
    <property type="entry name" value="PdaC/RsiV-like_sf"/>
</dbReference>
<proteinExistence type="predicted"/>
<dbReference type="STRING" id="1884432.SAMN05518683_107149"/>
<dbReference type="EMBL" id="FOXD01000007">
    <property type="protein sequence ID" value="SFP61288.1"/>
    <property type="molecule type" value="Genomic_DNA"/>
</dbReference>